<sequence>MMSRLLIFIFVLMCGFAISAQNKKTLSFTYDPKTMKGQNSLVYADADVNIFANVKSNKMVDFYGFNLKSKSKFSMDIDAIDESDNAKKMGRSVGGINSAVKTCVECPMELCPNTCTDPSGKSVNCWCQSGPCKPVICKGGLKKQ</sequence>
<reference evidence="2 3" key="1">
    <citation type="submission" date="2020-10" db="EMBL/GenBank/DDBJ databases">
        <title>Connecting structure to function with the recovery of over 1000 high-quality activated sludge metagenome-assembled genomes encoding full-length rRNA genes using long-read sequencing.</title>
        <authorList>
            <person name="Singleton C.M."/>
            <person name="Petriglieri F."/>
            <person name="Kristensen J.M."/>
            <person name="Kirkegaard R.H."/>
            <person name="Michaelsen T.Y."/>
            <person name="Andersen M.H."/>
            <person name="Karst S.M."/>
            <person name="Dueholm M.S."/>
            <person name="Nielsen P.H."/>
            <person name="Albertsen M."/>
        </authorList>
    </citation>
    <scope>NUCLEOTIDE SEQUENCE [LARGE SCALE GENOMIC DNA]</scope>
    <source>
        <strain evidence="2">Ribe_18-Q3-R11-54_BAT3C.373</strain>
    </source>
</reference>
<protein>
    <submittedName>
        <fullName evidence="2">Uncharacterized protein</fullName>
    </submittedName>
</protein>
<gene>
    <name evidence="2" type="ORF">IPO85_09695</name>
</gene>
<dbReference type="AlphaFoldDB" id="A0A9D7S9U0"/>
<evidence type="ECO:0000256" key="1">
    <source>
        <dbReference type="SAM" id="SignalP"/>
    </source>
</evidence>
<feature type="chain" id="PRO_5038956979" evidence="1">
    <location>
        <begin position="21"/>
        <end position="144"/>
    </location>
</feature>
<comment type="caution">
    <text evidence="2">The sequence shown here is derived from an EMBL/GenBank/DDBJ whole genome shotgun (WGS) entry which is preliminary data.</text>
</comment>
<organism evidence="2 3">
    <name type="scientific">Candidatus Defluviibacterium haderslevense</name>
    <dbReference type="NCBI Taxonomy" id="2981993"/>
    <lineage>
        <taxon>Bacteria</taxon>
        <taxon>Pseudomonadati</taxon>
        <taxon>Bacteroidota</taxon>
        <taxon>Saprospiria</taxon>
        <taxon>Saprospirales</taxon>
        <taxon>Saprospiraceae</taxon>
        <taxon>Candidatus Defluviibacterium</taxon>
    </lineage>
</organism>
<proteinExistence type="predicted"/>
<feature type="signal peptide" evidence="1">
    <location>
        <begin position="1"/>
        <end position="20"/>
    </location>
</feature>
<dbReference type="Proteomes" id="UP000808349">
    <property type="component" value="Unassembled WGS sequence"/>
</dbReference>
<name>A0A9D7S9U0_9BACT</name>
<evidence type="ECO:0000313" key="2">
    <source>
        <dbReference type="EMBL" id="MBK9717770.1"/>
    </source>
</evidence>
<evidence type="ECO:0000313" key="3">
    <source>
        <dbReference type="Proteomes" id="UP000808349"/>
    </source>
</evidence>
<accession>A0A9D7S9U0</accession>
<dbReference type="EMBL" id="JADKFW010000005">
    <property type="protein sequence ID" value="MBK9717770.1"/>
    <property type="molecule type" value="Genomic_DNA"/>
</dbReference>
<keyword evidence="1" id="KW-0732">Signal</keyword>